<dbReference type="AlphaFoldDB" id="A0A367YR42"/>
<gene>
    <name evidence="1" type="ORF">DT076_16560</name>
</gene>
<keyword evidence="2" id="KW-1185">Reference proteome</keyword>
<organism evidence="1 2">
    <name type="scientific">Desertihabitans brevis</name>
    <dbReference type="NCBI Taxonomy" id="2268447"/>
    <lineage>
        <taxon>Bacteria</taxon>
        <taxon>Bacillati</taxon>
        <taxon>Actinomycetota</taxon>
        <taxon>Actinomycetes</taxon>
        <taxon>Propionibacteriales</taxon>
        <taxon>Propionibacteriaceae</taxon>
        <taxon>Desertihabitans</taxon>
    </lineage>
</organism>
<reference evidence="1 2" key="1">
    <citation type="submission" date="2018-07" db="EMBL/GenBank/DDBJ databases">
        <title>Desertimonas flava gen. nov. sp. nov.</title>
        <authorList>
            <person name="Liu S."/>
        </authorList>
    </citation>
    <scope>NUCLEOTIDE SEQUENCE [LARGE SCALE GENOMIC DNA]</scope>
    <source>
        <strain evidence="1 2">16Sb5-5</strain>
    </source>
</reference>
<accession>A0A367YR42</accession>
<dbReference type="RefSeq" id="WP_114127821.1">
    <property type="nucleotide sequence ID" value="NZ_QOUI01000012.1"/>
</dbReference>
<protein>
    <submittedName>
        <fullName evidence="1">Uncharacterized protein</fullName>
    </submittedName>
</protein>
<comment type="caution">
    <text evidence="1">The sequence shown here is derived from an EMBL/GenBank/DDBJ whole genome shotgun (WGS) entry which is preliminary data.</text>
</comment>
<evidence type="ECO:0000313" key="1">
    <source>
        <dbReference type="EMBL" id="RCK68260.1"/>
    </source>
</evidence>
<name>A0A367YR42_9ACTN</name>
<dbReference type="EMBL" id="QOUI01000012">
    <property type="protein sequence ID" value="RCK68260.1"/>
    <property type="molecule type" value="Genomic_DNA"/>
</dbReference>
<evidence type="ECO:0000313" key="2">
    <source>
        <dbReference type="Proteomes" id="UP000252770"/>
    </source>
</evidence>
<proteinExistence type="predicted"/>
<sequence>MAIISNGYVGQIMQGDQLGRWHGWAAGRRYWCYSHAGGGRISVIPSGTREVEASPGYLGAYGIVDQITTDTPRQILQLPAPSSGSRHYMIVMRREWGSSAEQPGRSYLAFIDAGDGQVLPTRNTDYGTLDDQPLALYRVTFGESIPQLVADLRMVGTEGNLYARSELVLQYMEYPGARVRIGDDEWRYEPSYDFNGAGWHRYPFVEGREVPVNIAPNFTGASTFAHRQGQRVTLRGLIQSTRGNLNPGRRYFIGDLPTRFRPTGSNRRFYVPGWADRNTVPTWLLYVQADGDLYVDVVGPGRTADIYLDSVTFPVGD</sequence>
<dbReference type="Proteomes" id="UP000252770">
    <property type="component" value="Unassembled WGS sequence"/>
</dbReference>